<dbReference type="InterPro" id="IPR005372">
    <property type="entry name" value="UPF0182"/>
</dbReference>
<feature type="transmembrane region" description="Helical" evidence="5">
    <location>
        <begin position="114"/>
        <end position="133"/>
    </location>
</feature>
<feature type="transmembrane region" description="Helical" evidence="5">
    <location>
        <begin position="43"/>
        <end position="65"/>
    </location>
</feature>
<proteinExistence type="predicted"/>
<evidence type="ECO:0000256" key="1">
    <source>
        <dbReference type="ARBA" id="ARBA00022475"/>
    </source>
</evidence>
<keyword evidence="1" id="KW-1003">Cell membrane</keyword>
<organism evidence="6">
    <name type="scientific">marine sediment metagenome</name>
    <dbReference type="NCBI Taxonomy" id="412755"/>
    <lineage>
        <taxon>unclassified sequences</taxon>
        <taxon>metagenomes</taxon>
        <taxon>ecological metagenomes</taxon>
    </lineage>
</organism>
<reference evidence="6" key="1">
    <citation type="journal article" date="2014" name="Front. Microbiol.">
        <title>High frequency of phylogenetically diverse reductive dehalogenase-homologous genes in deep subseafloor sedimentary metagenomes.</title>
        <authorList>
            <person name="Kawai M."/>
            <person name="Futagami T."/>
            <person name="Toyoda A."/>
            <person name="Takaki Y."/>
            <person name="Nishi S."/>
            <person name="Hori S."/>
            <person name="Arai W."/>
            <person name="Tsubouchi T."/>
            <person name="Morono Y."/>
            <person name="Uchiyama I."/>
            <person name="Ito T."/>
            <person name="Fujiyama A."/>
            <person name="Inagaki F."/>
            <person name="Takami H."/>
        </authorList>
    </citation>
    <scope>NUCLEOTIDE SEQUENCE</scope>
    <source>
        <strain evidence="6">Expedition CK06-06</strain>
    </source>
</reference>
<dbReference type="PANTHER" id="PTHR39344:SF1">
    <property type="entry name" value="UPF0182 PROTEIN SLL1060"/>
    <property type="match status" value="1"/>
</dbReference>
<dbReference type="GO" id="GO:0016020">
    <property type="term" value="C:membrane"/>
    <property type="evidence" value="ECO:0007669"/>
    <property type="project" value="InterPro"/>
</dbReference>
<feature type="non-terminal residue" evidence="6">
    <location>
        <position position="174"/>
    </location>
</feature>
<keyword evidence="3 5" id="KW-1133">Transmembrane helix</keyword>
<feature type="non-terminal residue" evidence="6">
    <location>
        <position position="1"/>
    </location>
</feature>
<evidence type="ECO:0000256" key="5">
    <source>
        <dbReference type="SAM" id="Phobius"/>
    </source>
</evidence>
<dbReference type="AlphaFoldDB" id="X1Q7B0"/>
<accession>X1Q7B0</accession>
<keyword evidence="4 5" id="KW-0472">Membrane</keyword>
<sequence length="174" mass="19354">YSLRGALSLRTPRILSETGSPRLLSETGQPKTLVINKSARTHLLGVIFLFFVLIALKIYFIRIPYLLYSTTGPLIGASYTDIHAILPFLKVLFVIALVVAVLSIINIFKPTNKWIVAGVGLYIVVSILGGWAYPTLLQRLVVLPNELVKETPYLKHHITATQQAFGLDNVLERD</sequence>
<feature type="transmembrane region" description="Helical" evidence="5">
    <location>
        <begin position="85"/>
        <end position="107"/>
    </location>
</feature>
<dbReference type="Pfam" id="PF03699">
    <property type="entry name" value="UPF0182"/>
    <property type="match status" value="1"/>
</dbReference>
<evidence type="ECO:0000256" key="3">
    <source>
        <dbReference type="ARBA" id="ARBA00022989"/>
    </source>
</evidence>
<evidence type="ECO:0000313" key="6">
    <source>
        <dbReference type="EMBL" id="GAI50646.1"/>
    </source>
</evidence>
<evidence type="ECO:0000256" key="4">
    <source>
        <dbReference type="ARBA" id="ARBA00023136"/>
    </source>
</evidence>
<evidence type="ECO:0000256" key="2">
    <source>
        <dbReference type="ARBA" id="ARBA00022692"/>
    </source>
</evidence>
<name>X1Q7B0_9ZZZZ</name>
<dbReference type="EMBL" id="BARV01040084">
    <property type="protein sequence ID" value="GAI50646.1"/>
    <property type="molecule type" value="Genomic_DNA"/>
</dbReference>
<protein>
    <submittedName>
        <fullName evidence="6">Uncharacterized protein</fullName>
    </submittedName>
</protein>
<dbReference type="GO" id="GO:0005576">
    <property type="term" value="C:extracellular region"/>
    <property type="evidence" value="ECO:0007669"/>
    <property type="project" value="TreeGrafter"/>
</dbReference>
<comment type="caution">
    <text evidence="6">The sequence shown here is derived from an EMBL/GenBank/DDBJ whole genome shotgun (WGS) entry which is preliminary data.</text>
</comment>
<gene>
    <name evidence="6" type="ORF">S06H3_61205</name>
</gene>
<keyword evidence="2 5" id="KW-0812">Transmembrane</keyword>
<dbReference type="PANTHER" id="PTHR39344">
    <property type="entry name" value="UPF0182 PROTEIN SLL1060"/>
    <property type="match status" value="1"/>
</dbReference>